<dbReference type="InterPro" id="IPR000917">
    <property type="entry name" value="Sulfatase_N"/>
</dbReference>
<evidence type="ECO:0000313" key="4">
    <source>
        <dbReference type="EMBL" id="MDN5214916.1"/>
    </source>
</evidence>
<keyword evidence="2 4" id="KW-0378">Hydrolase</keyword>
<feature type="domain" description="Sulfatase N-terminal" evidence="3">
    <location>
        <begin position="26"/>
        <end position="409"/>
    </location>
</feature>
<dbReference type="Pfam" id="PF00884">
    <property type="entry name" value="Sulfatase"/>
    <property type="match status" value="1"/>
</dbReference>
<dbReference type="Gene3D" id="3.30.1120.10">
    <property type="match status" value="1"/>
</dbReference>
<name>A0ABT8LCY5_9BACT</name>
<dbReference type="GO" id="GO:0016787">
    <property type="term" value="F:hydrolase activity"/>
    <property type="evidence" value="ECO:0007669"/>
    <property type="project" value="UniProtKB-KW"/>
</dbReference>
<dbReference type="InterPro" id="IPR050738">
    <property type="entry name" value="Sulfatase"/>
</dbReference>
<dbReference type="PANTHER" id="PTHR42693:SF53">
    <property type="entry name" value="ENDO-4-O-SULFATASE"/>
    <property type="match status" value="1"/>
</dbReference>
<dbReference type="PANTHER" id="PTHR42693">
    <property type="entry name" value="ARYLSULFATASE FAMILY MEMBER"/>
    <property type="match status" value="1"/>
</dbReference>
<dbReference type="EC" id="3.1.6.-" evidence="4"/>
<keyword evidence="5" id="KW-1185">Reference proteome</keyword>
<evidence type="ECO:0000256" key="1">
    <source>
        <dbReference type="ARBA" id="ARBA00008779"/>
    </source>
</evidence>
<evidence type="ECO:0000256" key="2">
    <source>
        <dbReference type="ARBA" id="ARBA00022801"/>
    </source>
</evidence>
<dbReference type="SUPFAM" id="SSF53649">
    <property type="entry name" value="Alkaline phosphatase-like"/>
    <property type="match status" value="1"/>
</dbReference>
<proteinExistence type="inferred from homology"/>
<dbReference type="Gene3D" id="3.40.720.10">
    <property type="entry name" value="Alkaline Phosphatase, subunit A"/>
    <property type="match status" value="1"/>
</dbReference>
<accession>A0ABT8LCY5</accession>
<evidence type="ECO:0000313" key="5">
    <source>
        <dbReference type="Proteomes" id="UP001172083"/>
    </source>
</evidence>
<organism evidence="4 5">
    <name type="scientific">Agaribacillus aureus</name>
    <dbReference type="NCBI Taxonomy" id="3051825"/>
    <lineage>
        <taxon>Bacteria</taxon>
        <taxon>Pseudomonadati</taxon>
        <taxon>Bacteroidota</taxon>
        <taxon>Cytophagia</taxon>
        <taxon>Cytophagales</taxon>
        <taxon>Splendidivirgaceae</taxon>
        <taxon>Agaribacillus</taxon>
    </lineage>
</organism>
<dbReference type="CDD" id="cd16025">
    <property type="entry name" value="PAS_like"/>
    <property type="match status" value="1"/>
</dbReference>
<gene>
    <name evidence="4" type="ORF">QQ020_22745</name>
</gene>
<comment type="caution">
    <text evidence="4">The sequence shown here is derived from an EMBL/GenBank/DDBJ whole genome shotgun (WGS) entry which is preliminary data.</text>
</comment>
<protein>
    <submittedName>
        <fullName evidence="4">Arylsulfatase</fullName>
        <ecNumber evidence="4">3.1.6.-</ecNumber>
    </submittedName>
</protein>
<comment type="similarity">
    <text evidence="1">Belongs to the sulfatase family.</text>
</comment>
<dbReference type="RefSeq" id="WP_346760254.1">
    <property type="nucleotide sequence ID" value="NZ_JAUJEB010000005.1"/>
</dbReference>
<dbReference type="InterPro" id="IPR017850">
    <property type="entry name" value="Alkaline_phosphatase_core_sf"/>
</dbReference>
<dbReference type="EMBL" id="JAUJEB010000005">
    <property type="protein sequence ID" value="MDN5214916.1"/>
    <property type="molecule type" value="Genomic_DNA"/>
</dbReference>
<sequence length="510" mass="58790">MKCILYLCSLVFLMANCSSPTSTEKPNIILISVDDMGWSDLGCYGSEINTPNIDKLAEDGMRFTNFYNTAKCFPSRACLLTGVYAQDCGYDQTFTNPITNAVTLGEVLQSAGYLTYWAGKHHGKENPYDRGFDHYFGLKDGAFNHFNPGRQREGEPKPAQKRNNRQWAIDSILYQPYTPPEKDFYSTDYFTKYALSYLEESAESDKPFFLYLAYTAPHDPLMAWPEDIEKYKGKYDLGYEHIRKKRYEKQIQLGLIDSTFRLSGPTYTKWDSLPDDQKAYEAKKMEVYAAMIDRIDQNVGRLLRQLNQFGYADNTIILFVSDNGASAEVVNLKDDDDNAPVGSMGRWISLGKDWANVSNTPFKFYKNFSYEGGINTPFIAYWPNKIKANSFSGYPGHFIDFMATFVDITKAEYPRTYHGQEITPLRGQSLLPTFENPGTKRNGPLYWEWRKGQAMRMDQWKIVRKDKNDPWDLYHIENDPTETHNEAQNNQDVVQELDGLFQSWKSGYEQ</sequence>
<dbReference type="Proteomes" id="UP001172083">
    <property type="component" value="Unassembled WGS sequence"/>
</dbReference>
<reference evidence="4" key="1">
    <citation type="submission" date="2023-06" db="EMBL/GenBank/DDBJ databases">
        <title>Genomic of Agaribacillus aureum.</title>
        <authorList>
            <person name="Wang G."/>
        </authorList>
    </citation>
    <scope>NUCLEOTIDE SEQUENCE</scope>
    <source>
        <strain evidence="4">BMA12</strain>
    </source>
</reference>
<evidence type="ECO:0000259" key="3">
    <source>
        <dbReference type="Pfam" id="PF00884"/>
    </source>
</evidence>